<proteinExistence type="predicted"/>
<dbReference type="PIRSF" id="PIRSF033535">
    <property type="entry name" value="UCP033535_plp"/>
    <property type="match status" value="1"/>
</dbReference>
<sequence>MITGVIMSATLNSVPGDKRIKVYVAAAFALVLFALMAFDTKVISLTELESTVGFSPQQFAQETFPEIQAYIENNAVDASVLAPEVLQDASAAGERYGVAAGIGHIVPLSLSGVVVEGRGGVYTLEVADVASDIVIRVQTGPAINGTTLRDTTGNIQFGDFTNQIEYQDVGAALNDEMKRQVLADISGQDLAGKTLEVVGSFTMINPKNWLITPVSIAIIE</sequence>
<comment type="caution">
    <text evidence="2">The sequence shown here is derived from an EMBL/GenBank/DDBJ whole genome shotgun (WGS) entry which is preliminary data.</text>
</comment>
<keyword evidence="1" id="KW-0472">Membrane</keyword>
<keyword evidence="1" id="KW-1133">Transmembrane helix</keyword>
<evidence type="ECO:0000313" key="3">
    <source>
        <dbReference type="Proteomes" id="UP000317288"/>
    </source>
</evidence>
<protein>
    <submittedName>
        <fullName evidence="2">DUF2291 domain-containing protein</fullName>
    </submittedName>
</protein>
<dbReference type="Gene3D" id="1.10.10.1260">
    <property type="entry name" value="Envelope glycoprotein gp160, DUF2291, helical domain"/>
    <property type="match status" value="1"/>
</dbReference>
<dbReference type="SUPFAM" id="SSF141318">
    <property type="entry name" value="TM0957-like"/>
    <property type="match status" value="1"/>
</dbReference>
<dbReference type="InterPro" id="IPR036215">
    <property type="entry name" value="TM0957-like_sf"/>
</dbReference>
<dbReference type="Gene3D" id="2.40.50.420">
    <property type="entry name" value="Envelope glycoprotein gp160, DUF2291, alpha/beta domain"/>
    <property type="match status" value="1"/>
</dbReference>
<accession>A0A558J865</accession>
<reference evidence="2 3" key="1">
    <citation type="submission" date="2019-07" db="EMBL/GenBank/DDBJ databases">
        <title>Diversity of Bacteria from Kongsfjorden, Arctic.</title>
        <authorList>
            <person name="Yu Y."/>
        </authorList>
    </citation>
    <scope>NUCLEOTIDE SEQUENCE [LARGE SCALE GENOMIC DNA]</scope>
    <source>
        <strain evidence="2 3">SM1922</strain>
    </source>
</reference>
<organism evidence="2 3">
    <name type="scientific">Vreelandella titanicae</name>
    <dbReference type="NCBI Taxonomy" id="664683"/>
    <lineage>
        <taxon>Bacteria</taxon>
        <taxon>Pseudomonadati</taxon>
        <taxon>Pseudomonadota</taxon>
        <taxon>Gammaproteobacteria</taxon>
        <taxon>Oceanospirillales</taxon>
        <taxon>Halomonadaceae</taxon>
        <taxon>Vreelandella</taxon>
    </lineage>
</organism>
<evidence type="ECO:0000313" key="2">
    <source>
        <dbReference type="EMBL" id="TVU89839.1"/>
    </source>
</evidence>
<gene>
    <name evidence="2" type="ORF">FQP89_10930</name>
</gene>
<dbReference type="Pfam" id="PF10054">
    <property type="entry name" value="DUF2291"/>
    <property type="match status" value="1"/>
</dbReference>
<dbReference type="AlphaFoldDB" id="A0A558J865"/>
<dbReference type="EMBL" id="VNFE01000003">
    <property type="protein sequence ID" value="TVU89839.1"/>
    <property type="molecule type" value="Genomic_DNA"/>
</dbReference>
<evidence type="ECO:0000256" key="1">
    <source>
        <dbReference type="SAM" id="Phobius"/>
    </source>
</evidence>
<dbReference type="Proteomes" id="UP000317288">
    <property type="component" value="Unassembled WGS sequence"/>
</dbReference>
<keyword evidence="1" id="KW-0812">Transmembrane</keyword>
<dbReference type="InterPro" id="IPR014582">
    <property type="entry name" value="UCP033535_lipo"/>
</dbReference>
<feature type="transmembrane region" description="Helical" evidence="1">
    <location>
        <begin position="20"/>
        <end position="38"/>
    </location>
</feature>
<name>A0A558J865_9GAMM</name>